<sequence length="134" mass="15396">MMKIMRAGPPFLHLTGPSRAIVADEPVFFQIELKLKYGAQFKDTALFIAYQRYRPMKKYDIMLINSRCCTAEISLERFAPSIQATIVGVRVVEGESFNYGCKVSCFFFRVEEQCWEAPWKLFCLTAVVKGCMLD</sequence>
<reference evidence="3" key="2">
    <citation type="journal article" date="2017" name="Nat. Plants">
        <title>The Aegilops tauschii genome reveals multiple impacts of transposons.</title>
        <authorList>
            <person name="Zhao G."/>
            <person name="Zou C."/>
            <person name="Li K."/>
            <person name="Wang K."/>
            <person name="Li T."/>
            <person name="Gao L."/>
            <person name="Zhang X."/>
            <person name="Wang H."/>
            <person name="Yang Z."/>
            <person name="Liu X."/>
            <person name="Jiang W."/>
            <person name="Mao L."/>
            <person name="Kong X."/>
            <person name="Jiao Y."/>
            <person name="Jia J."/>
        </authorList>
    </citation>
    <scope>NUCLEOTIDE SEQUENCE [LARGE SCALE GENOMIC DNA]</scope>
    <source>
        <strain evidence="3">cv. AL8/78</strain>
    </source>
</reference>
<protein>
    <recommendedName>
        <fullName evidence="1">DUF6598 domain-containing protein</fullName>
    </recommendedName>
</protein>
<organism evidence="2 3">
    <name type="scientific">Aegilops tauschii subsp. strangulata</name>
    <name type="common">Goatgrass</name>
    <dbReference type="NCBI Taxonomy" id="200361"/>
    <lineage>
        <taxon>Eukaryota</taxon>
        <taxon>Viridiplantae</taxon>
        <taxon>Streptophyta</taxon>
        <taxon>Embryophyta</taxon>
        <taxon>Tracheophyta</taxon>
        <taxon>Spermatophyta</taxon>
        <taxon>Magnoliopsida</taxon>
        <taxon>Liliopsida</taxon>
        <taxon>Poales</taxon>
        <taxon>Poaceae</taxon>
        <taxon>BOP clade</taxon>
        <taxon>Pooideae</taxon>
        <taxon>Triticodae</taxon>
        <taxon>Triticeae</taxon>
        <taxon>Triticinae</taxon>
        <taxon>Aegilops</taxon>
    </lineage>
</organism>
<accession>A0A453DLN5</accession>
<reference evidence="2" key="4">
    <citation type="submission" date="2019-03" db="UniProtKB">
        <authorList>
            <consortium name="EnsemblPlants"/>
        </authorList>
    </citation>
    <scope>IDENTIFICATION</scope>
</reference>
<dbReference type="Proteomes" id="UP000015105">
    <property type="component" value="Chromosome 2D"/>
</dbReference>
<reference evidence="2" key="5">
    <citation type="journal article" date="2021" name="G3 (Bethesda)">
        <title>Aegilops tauschii genome assembly Aet v5.0 features greater sequence contiguity and improved annotation.</title>
        <authorList>
            <person name="Wang L."/>
            <person name="Zhu T."/>
            <person name="Rodriguez J.C."/>
            <person name="Deal K.R."/>
            <person name="Dubcovsky J."/>
            <person name="McGuire P.E."/>
            <person name="Lux T."/>
            <person name="Spannagl M."/>
            <person name="Mayer K.F.X."/>
            <person name="Baldrich P."/>
            <person name="Meyers B.C."/>
            <person name="Huo N."/>
            <person name="Gu Y.Q."/>
            <person name="Zhou H."/>
            <person name="Devos K.M."/>
            <person name="Bennetzen J.L."/>
            <person name="Unver T."/>
            <person name="Budak H."/>
            <person name="Gulick P.J."/>
            <person name="Galiba G."/>
            <person name="Kalapos B."/>
            <person name="Nelson D.R."/>
            <person name="Li P."/>
            <person name="You F.M."/>
            <person name="Luo M.C."/>
            <person name="Dvorak J."/>
        </authorList>
    </citation>
    <scope>NUCLEOTIDE SEQUENCE [LARGE SCALE GENOMIC DNA]</scope>
    <source>
        <strain evidence="2">cv. AL8/78</strain>
    </source>
</reference>
<keyword evidence="3" id="KW-1185">Reference proteome</keyword>
<dbReference type="Gramene" id="AET2Gv21299200.1">
    <property type="protein sequence ID" value="AET2Gv21299200.1"/>
    <property type="gene ID" value="AET2Gv21299200"/>
</dbReference>
<evidence type="ECO:0000313" key="2">
    <source>
        <dbReference type="EnsemblPlants" id="AET2Gv21299200.1"/>
    </source>
</evidence>
<dbReference type="Pfam" id="PF20241">
    <property type="entry name" value="DUF6598"/>
    <property type="match status" value="1"/>
</dbReference>
<reference evidence="2" key="3">
    <citation type="journal article" date="2017" name="Nature">
        <title>Genome sequence of the progenitor of the wheat D genome Aegilops tauschii.</title>
        <authorList>
            <person name="Luo M.C."/>
            <person name="Gu Y.Q."/>
            <person name="Puiu D."/>
            <person name="Wang H."/>
            <person name="Twardziok S.O."/>
            <person name="Deal K.R."/>
            <person name="Huo N."/>
            <person name="Zhu T."/>
            <person name="Wang L."/>
            <person name="Wang Y."/>
            <person name="McGuire P.E."/>
            <person name="Liu S."/>
            <person name="Long H."/>
            <person name="Ramasamy R.K."/>
            <person name="Rodriguez J.C."/>
            <person name="Van S.L."/>
            <person name="Yuan L."/>
            <person name="Wang Z."/>
            <person name="Xia Z."/>
            <person name="Xiao L."/>
            <person name="Anderson O.D."/>
            <person name="Ouyang S."/>
            <person name="Liang Y."/>
            <person name="Zimin A.V."/>
            <person name="Pertea G."/>
            <person name="Qi P."/>
            <person name="Bennetzen J.L."/>
            <person name="Dai X."/>
            <person name="Dawson M.W."/>
            <person name="Muller H.G."/>
            <person name="Kugler K."/>
            <person name="Rivarola-Duarte L."/>
            <person name="Spannagl M."/>
            <person name="Mayer K.F.X."/>
            <person name="Lu F.H."/>
            <person name="Bevan M.W."/>
            <person name="Leroy P."/>
            <person name="Li P."/>
            <person name="You F.M."/>
            <person name="Sun Q."/>
            <person name="Liu Z."/>
            <person name="Lyons E."/>
            <person name="Wicker T."/>
            <person name="Salzberg S.L."/>
            <person name="Devos K.M."/>
            <person name="Dvorak J."/>
        </authorList>
    </citation>
    <scope>NUCLEOTIDE SEQUENCE [LARGE SCALE GENOMIC DNA]</scope>
    <source>
        <strain evidence="2">cv. AL8/78</strain>
    </source>
</reference>
<reference evidence="3" key="1">
    <citation type="journal article" date="2014" name="Science">
        <title>Ancient hybridizations among the ancestral genomes of bread wheat.</title>
        <authorList>
            <consortium name="International Wheat Genome Sequencing Consortium,"/>
            <person name="Marcussen T."/>
            <person name="Sandve S.R."/>
            <person name="Heier L."/>
            <person name="Spannagl M."/>
            <person name="Pfeifer M."/>
            <person name="Jakobsen K.S."/>
            <person name="Wulff B.B."/>
            <person name="Steuernagel B."/>
            <person name="Mayer K.F."/>
            <person name="Olsen O.A."/>
        </authorList>
    </citation>
    <scope>NUCLEOTIDE SEQUENCE [LARGE SCALE GENOMIC DNA]</scope>
    <source>
        <strain evidence="3">cv. AL8/78</strain>
    </source>
</reference>
<feature type="domain" description="DUF6598" evidence="1">
    <location>
        <begin position="8"/>
        <end position="106"/>
    </location>
</feature>
<dbReference type="PANTHER" id="PTHR33065">
    <property type="entry name" value="OS07G0486400 PROTEIN"/>
    <property type="match status" value="1"/>
</dbReference>
<dbReference type="EnsemblPlants" id="AET2Gv21299200.1">
    <property type="protein sequence ID" value="AET2Gv21299200.1"/>
    <property type="gene ID" value="AET2Gv21299200"/>
</dbReference>
<dbReference type="InterPro" id="IPR046533">
    <property type="entry name" value="DUF6598"/>
</dbReference>
<evidence type="ECO:0000313" key="3">
    <source>
        <dbReference type="Proteomes" id="UP000015105"/>
    </source>
</evidence>
<dbReference type="AlphaFoldDB" id="A0A453DLN5"/>
<dbReference type="PANTHER" id="PTHR33065:SF196">
    <property type="entry name" value="DUF6598 DOMAIN-CONTAINING PROTEIN"/>
    <property type="match status" value="1"/>
</dbReference>
<name>A0A453DLN5_AEGTS</name>
<proteinExistence type="predicted"/>
<evidence type="ECO:0000259" key="1">
    <source>
        <dbReference type="Pfam" id="PF20241"/>
    </source>
</evidence>